<dbReference type="AlphaFoldDB" id="A0A9N7RH45"/>
<dbReference type="Proteomes" id="UP001153555">
    <property type="component" value="Unassembled WGS sequence"/>
</dbReference>
<proteinExistence type="predicted"/>
<dbReference type="PANTHER" id="PTHR36353:SF1">
    <property type="entry name" value="TRANSMEMBRANE PROTEIN"/>
    <property type="match status" value="1"/>
</dbReference>
<feature type="transmembrane region" description="Helical" evidence="1">
    <location>
        <begin position="228"/>
        <end position="253"/>
    </location>
</feature>
<dbReference type="EMBL" id="CACSLK010027829">
    <property type="protein sequence ID" value="CAA0830455.1"/>
    <property type="molecule type" value="Genomic_DNA"/>
</dbReference>
<keyword evidence="1" id="KW-0812">Transmembrane</keyword>
<accession>A0A9N7RH45</accession>
<feature type="transmembrane region" description="Helical" evidence="1">
    <location>
        <begin position="32"/>
        <end position="52"/>
    </location>
</feature>
<keyword evidence="1" id="KW-0472">Membrane</keyword>
<organism evidence="2 3">
    <name type="scientific">Striga hermonthica</name>
    <name type="common">Purple witchweed</name>
    <name type="synonym">Buchnera hermonthica</name>
    <dbReference type="NCBI Taxonomy" id="68872"/>
    <lineage>
        <taxon>Eukaryota</taxon>
        <taxon>Viridiplantae</taxon>
        <taxon>Streptophyta</taxon>
        <taxon>Embryophyta</taxon>
        <taxon>Tracheophyta</taxon>
        <taxon>Spermatophyta</taxon>
        <taxon>Magnoliopsida</taxon>
        <taxon>eudicotyledons</taxon>
        <taxon>Gunneridae</taxon>
        <taxon>Pentapetalae</taxon>
        <taxon>asterids</taxon>
        <taxon>lamiids</taxon>
        <taxon>Lamiales</taxon>
        <taxon>Orobanchaceae</taxon>
        <taxon>Buchnereae</taxon>
        <taxon>Striga</taxon>
    </lineage>
</organism>
<gene>
    <name evidence="2" type="ORF">SHERM_25876</name>
</gene>
<keyword evidence="1" id="KW-1133">Transmembrane helix</keyword>
<comment type="caution">
    <text evidence="2">The sequence shown here is derived from an EMBL/GenBank/DDBJ whole genome shotgun (WGS) entry which is preliminary data.</text>
</comment>
<sequence length="471" mass="53088">MNHRNPLPPPPPPPPPPYIRLTTTAQILKQTTSLLCSHLLTFLFLSTLVLTFRSNVHSASHYLSSLIDRDPSLKSLLSRIDDAARLGGGGGGHQHHHHRHRRRGGFLHVSRVGTLDDEFFSGGSNFDRSLFGPSSTKPLPNATLLILSDFSPSYGFSGSIIDNGISFPAIVKPGDCGFKARFEKNTTVLEQEEIKSVESSNLEDPNAVLDLEFLMKGFELGRRDATSLFFLAGVLSAAYAYVVFAFIVTYTWANGVVFLKVVDHLLGNYRSFFRTFWDGSNVGLRRLSGFVLMKWAVRDALAQLMGIYFFGEIEDQYMFFKVFLRMKFMPFANLAPWVKGHEWDSAGFIVMWFLSDLLVGLLFSVDSWVAIVDSRRGGREIVKEGCRILTALFGPAFEIRWLEAIICGSVGRWMLRRVFGEVFTLCLQSLMEVYFMVAWLIFYFAARQKDDAALGRTFGRRELEGLLDIAR</sequence>
<reference evidence="2" key="1">
    <citation type="submission" date="2019-12" db="EMBL/GenBank/DDBJ databases">
        <authorList>
            <person name="Scholes J."/>
        </authorList>
    </citation>
    <scope>NUCLEOTIDE SEQUENCE</scope>
</reference>
<dbReference type="InterPro" id="IPR056715">
    <property type="entry name" value="DUF7813"/>
</dbReference>
<dbReference type="Pfam" id="PF25105">
    <property type="entry name" value="DUF7813"/>
    <property type="match status" value="1"/>
</dbReference>
<protein>
    <submittedName>
        <fullName evidence="2">Uncharacterized protein</fullName>
    </submittedName>
</protein>
<evidence type="ECO:0000313" key="3">
    <source>
        <dbReference type="Proteomes" id="UP001153555"/>
    </source>
</evidence>
<dbReference type="PANTHER" id="PTHR36353">
    <property type="entry name" value="TRANSMEMBRANE PROTEIN"/>
    <property type="match status" value="1"/>
</dbReference>
<dbReference type="SUPFAM" id="SSF101447">
    <property type="entry name" value="Formin homology 2 domain (FH2 domain)"/>
    <property type="match status" value="1"/>
</dbReference>
<evidence type="ECO:0000256" key="1">
    <source>
        <dbReference type="SAM" id="Phobius"/>
    </source>
</evidence>
<name>A0A9N7RH45_STRHE</name>
<keyword evidence="3" id="KW-1185">Reference proteome</keyword>
<feature type="transmembrane region" description="Helical" evidence="1">
    <location>
        <begin position="349"/>
        <end position="371"/>
    </location>
</feature>
<dbReference type="OrthoDB" id="1295726at2759"/>
<evidence type="ECO:0000313" key="2">
    <source>
        <dbReference type="EMBL" id="CAA0830455.1"/>
    </source>
</evidence>
<feature type="transmembrane region" description="Helical" evidence="1">
    <location>
        <begin position="422"/>
        <end position="446"/>
    </location>
</feature>